<keyword evidence="2" id="KW-0456">Lyase</keyword>
<proteinExistence type="inferred from homology"/>
<reference evidence="3 4" key="1">
    <citation type="submission" date="2019-03" db="EMBL/GenBank/DDBJ databases">
        <title>Genomic Encyclopedia of Type Strains, Phase IV (KMG-IV): sequencing the most valuable type-strain genomes for metagenomic binning, comparative biology and taxonomic classification.</title>
        <authorList>
            <person name="Goeker M."/>
        </authorList>
    </citation>
    <scope>NUCLEOTIDE SEQUENCE [LARGE SCALE GENOMIC DNA]</scope>
    <source>
        <strain evidence="3 4">DSM 45775</strain>
    </source>
</reference>
<keyword evidence="1 2" id="KW-0533">Nickel</keyword>
<dbReference type="PANTHER" id="PTHR36566:SF1">
    <property type="entry name" value="PYRIDINIUM-3,5-BISTHIOCARBOXYLIC ACID MONONUCLEOTIDE NICKEL INSERTION PROTEIN"/>
    <property type="match status" value="1"/>
</dbReference>
<keyword evidence="4" id="KW-1185">Reference proteome</keyword>
<dbReference type="GO" id="GO:0016151">
    <property type="term" value="F:nickel cation binding"/>
    <property type="evidence" value="ECO:0007669"/>
    <property type="project" value="UniProtKB-UniRule"/>
</dbReference>
<dbReference type="AlphaFoldDB" id="A0A4R6VA97"/>
<dbReference type="GO" id="GO:0051604">
    <property type="term" value="P:protein maturation"/>
    <property type="evidence" value="ECO:0007669"/>
    <property type="project" value="UniProtKB-UniRule"/>
</dbReference>
<evidence type="ECO:0000313" key="4">
    <source>
        <dbReference type="Proteomes" id="UP000295705"/>
    </source>
</evidence>
<dbReference type="HAMAP" id="MF_01074">
    <property type="entry name" value="LarC"/>
    <property type="match status" value="1"/>
</dbReference>
<gene>
    <name evidence="2" type="primary">larC</name>
    <name evidence="3" type="ORF">EV188_104596</name>
</gene>
<dbReference type="OrthoDB" id="9765625at2"/>
<evidence type="ECO:0000256" key="1">
    <source>
        <dbReference type="ARBA" id="ARBA00022596"/>
    </source>
</evidence>
<dbReference type="Gene3D" id="3.30.70.1380">
    <property type="entry name" value="Transcriptional regulatory protein pf0864 domain like"/>
    <property type="match status" value="1"/>
</dbReference>
<accession>A0A4R6VA97</accession>
<dbReference type="InterPro" id="IPR002822">
    <property type="entry name" value="Ni_insertion"/>
</dbReference>
<comment type="catalytic activity">
    <reaction evidence="2">
        <text>Ni(II)-pyridinium-3,5-bisthiocarboxylate mononucleotide = pyridinium-3,5-bisthiocarboxylate mononucleotide + Ni(2+)</text>
        <dbReference type="Rhea" id="RHEA:54784"/>
        <dbReference type="ChEBI" id="CHEBI:49786"/>
        <dbReference type="ChEBI" id="CHEBI:137372"/>
        <dbReference type="ChEBI" id="CHEBI:137373"/>
        <dbReference type="EC" id="4.99.1.12"/>
    </reaction>
</comment>
<evidence type="ECO:0000313" key="3">
    <source>
        <dbReference type="EMBL" id="TDQ58847.1"/>
    </source>
</evidence>
<dbReference type="GO" id="GO:0016829">
    <property type="term" value="F:lyase activity"/>
    <property type="evidence" value="ECO:0007669"/>
    <property type="project" value="UniProtKB-UniRule"/>
</dbReference>
<dbReference type="EC" id="4.99.1.12" evidence="2"/>
<protein>
    <recommendedName>
        <fullName evidence="2">Pyridinium-3,5-bisthiocarboxylic acid mononucleotide nickel insertion protein</fullName>
        <shortName evidence="2">P2TMN nickel insertion protein</shortName>
        <ecNumber evidence="2">4.99.1.12</ecNumber>
    </recommendedName>
    <alternativeName>
        <fullName evidence="2">Nickel-pincer cofactor biosynthesis protein LarC</fullName>
    </alternativeName>
</protein>
<dbReference type="Proteomes" id="UP000295705">
    <property type="component" value="Unassembled WGS sequence"/>
</dbReference>
<dbReference type="PANTHER" id="PTHR36566">
    <property type="entry name" value="NICKEL INSERTION PROTEIN-RELATED"/>
    <property type="match status" value="1"/>
</dbReference>
<dbReference type="EMBL" id="SNYO01000004">
    <property type="protein sequence ID" value="TDQ58847.1"/>
    <property type="molecule type" value="Genomic_DNA"/>
</dbReference>
<evidence type="ECO:0000256" key="2">
    <source>
        <dbReference type="HAMAP-Rule" id="MF_01074"/>
    </source>
</evidence>
<organism evidence="3 4">
    <name type="scientific">Actinomycetospora succinea</name>
    <dbReference type="NCBI Taxonomy" id="663603"/>
    <lineage>
        <taxon>Bacteria</taxon>
        <taxon>Bacillati</taxon>
        <taxon>Actinomycetota</taxon>
        <taxon>Actinomycetes</taxon>
        <taxon>Pseudonocardiales</taxon>
        <taxon>Pseudonocardiaceae</taxon>
        <taxon>Actinomycetospora</taxon>
    </lineage>
</organism>
<name>A0A4R6VA97_9PSEU</name>
<dbReference type="Pfam" id="PF01969">
    <property type="entry name" value="Ni_insertion"/>
    <property type="match status" value="1"/>
</dbReference>
<comment type="function">
    <text evidence="2">Involved in the biosynthesis of a nickel-pincer cofactor ((SCS)Ni(II) pincer complex). Binds Ni(2+), and functions in nickel delivery to pyridinium-3,5-bisthiocarboxylic acid mononucleotide (P2TMN), to form the mature cofactor. Is thus probably required for the activation of nickel-pincer cofactor-dependent enzymes.</text>
</comment>
<dbReference type="NCBIfam" id="TIGR00299">
    <property type="entry name" value="nickel pincer cofactor biosynthesis protein LarC"/>
    <property type="match status" value="1"/>
</dbReference>
<comment type="similarity">
    <text evidence="2">Belongs to the LarC family.</text>
</comment>
<sequence>MSTTTADTHGVSRTLWIDPSAGVAGDMLLAALLDLGASLEAVRAAVDAVIPGEVAIAVDEVSRAGLRARHVEVTGTAADPTHRAWPEVRTLLRSEPPAALMVFERLAVAEAAVHGVAVEDVHFHEVGAWDAIADVVGVCAALEDLGVTAVTSGPVALGSGHVETAHGRLPVPAPAVLELARGRDVLPGGPGERATPTGMALLAALADPGPMPAMRVEATGVGAGTRDTPGQANVVRAVLGTTGSSPTETLWLLETNVDDLDPRVWSGVLEALLAAGAADAWLTPIVMKKGRPAHTLSVLAPEQARDTLRAAVFDLTPTLGVRESPVARTALERAWRTVPVDGGSVRIKVGLRGGRVVSATPEFDDADALARARAVPVRRVLDEATAAARAAGLYPTAPWIPDDQDVPAQGGPSS</sequence>
<comment type="caution">
    <text evidence="3">The sequence shown here is derived from an EMBL/GenBank/DDBJ whole genome shotgun (WGS) entry which is preliminary data.</text>
</comment>
<dbReference type="Gene3D" id="3.10.20.300">
    <property type="entry name" value="mk0293 like domain"/>
    <property type="match status" value="1"/>
</dbReference>